<name>A0ABW2C760_9PSEU</name>
<dbReference type="EMBL" id="JBHSXX010000001">
    <property type="protein sequence ID" value="MFC6871181.1"/>
    <property type="molecule type" value="Genomic_DNA"/>
</dbReference>
<organism evidence="2 3">
    <name type="scientific">Haloechinothrix salitolerans</name>
    <dbReference type="NCBI Taxonomy" id="926830"/>
    <lineage>
        <taxon>Bacteria</taxon>
        <taxon>Bacillati</taxon>
        <taxon>Actinomycetota</taxon>
        <taxon>Actinomycetes</taxon>
        <taxon>Pseudonocardiales</taxon>
        <taxon>Pseudonocardiaceae</taxon>
        <taxon>Haloechinothrix</taxon>
    </lineage>
</organism>
<protein>
    <submittedName>
        <fullName evidence="2">Uncharacterized protein</fullName>
    </submittedName>
</protein>
<keyword evidence="1" id="KW-0812">Transmembrane</keyword>
<accession>A0ABW2C760</accession>
<evidence type="ECO:0000313" key="3">
    <source>
        <dbReference type="Proteomes" id="UP001596337"/>
    </source>
</evidence>
<comment type="caution">
    <text evidence="2">The sequence shown here is derived from an EMBL/GenBank/DDBJ whole genome shotgun (WGS) entry which is preliminary data.</text>
</comment>
<evidence type="ECO:0000256" key="1">
    <source>
        <dbReference type="SAM" id="Phobius"/>
    </source>
</evidence>
<reference evidence="3" key="1">
    <citation type="journal article" date="2019" name="Int. J. Syst. Evol. Microbiol.">
        <title>The Global Catalogue of Microorganisms (GCM) 10K type strain sequencing project: providing services to taxonomists for standard genome sequencing and annotation.</title>
        <authorList>
            <consortium name="The Broad Institute Genomics Platform"/>
            <consortium name="The Broad Institute Genome Sequencing Center for Infectious Disease"/>
            <person name="Wu L."/>
            <person name="Ma J."/>
        </authorList>
    </citation>
    <scope>NUCLEOTIDE SEQUENCE [LARGE SCALE GENOMIC DNA]</scope>
    <source>
        <strain evidence="3">KCTC 32255</strain>
    </source>
</reference>
<proteinExistence type="predicted"/>
<sequence length="74" mass="8322">MSSDTVRTVVVVCVIALTIMIGLYLFTSTPLCEVFATERTEWIDHDTKYVYADEYSKRLGKCVEGRTLIEDGAP</sequence>
<keyword evidence="3" id="KW-1185">Reference proteome</keyword>
<keyword evidence="1" id="KW-1133">Transmembrane helix</keyword>
<feature type="transmembrane region" description="Helical" evidence="1">
    <location>
        <begin position="6"/>
        <end position="26"/>
    </location>
</feature>
<dbReference type="Proteomes" id="UP001596337">
    <property type="component" value="Unassembled WGS sequence"/>
</dbReference>
<evidence type="ECO:0000313" key="2">
    <source>
        <dbReference type="EMBL" id="MFC6871181.1"/>
    </source>
</evidence>
<keyword evidence="1" id="KW-0472">Membrane</keyword>
<dbReference type="RefSeq" id="WP_345400122.1">
    <property type="nucleotide sequence ID" value="NZ_BAABLA010000097.1"/>
</dbReference>
<gene>
    <name evidence="2" type="ORF">ACFQGD_29065</name>
</gene>